<feature type="transmembrane region" description="Helical" evidence="8">
    <location>
        <begin position="282"/>
        <end position="304"/>
    </location>
</feature>
<name>A0ABN6CR56_9ACTN</name>
<reference evidence="10 11" key="1">
    <citation type="submission" date="2020-08" db="EMBL/GenBank/DDBJ databases">
        <title>Whole genome shotgun sequence of Actinoplanes ianthinogenes NBRC 13996.</title>
        <authorList>
            <person name="Komaki H."/>
            <person name="Tamura T."/>
        </authorList>
    </citation>
    <scope>NUCLEOTIDE SEQUENCE [LARGE SCALE GENOMIC DNA]</scope>
    <source>
        <strain evidence="10 11">NBRC 13996</strain>
    </source>
</reference>
<keyword evidence="6 8" id="KW-1133">Transmembrane helix</keyword>
<accession>A0ABN6CR56</accession>
<sequence>MTITRQPSESAVGVSIRHQAARRWLPVAGPGVVMLILGLTAPARPVLSWDEVATADVAHRSVGEIWRLAHHIDGVFGPYYLLMHLWTRIFGDSVLSLRLPSILAMAAAAALTGELGRRLAGPRAGTIAGLLLCAIPTISRYAAEARPYAIACLLSSVALLALYRALDAPGPRRWAAYAAALTGLGLFSLVALSAVAGHLALVLIRSRDRLTPWCAAAGATLVPMSPLIWWGVHQRAEQLHWVTPITLTAVRTFPAGLTGSPQVAWLLWGLLALAVIRPSRGILELTVLGLVPPLVVAGAAVAGTSFWVPRYLLFVLIPVAVAAGAGLARYRLAGLVAVAVFAAVAVPGQVAVRGPTVKNGSDYRTLATTIRGQQQSGDDLVLGTDRTMRAGLSYYLRHDPGGPRDVLVQRSAAQTATLKAAEYPDPAARLADAARIWLVVYGRSADPTGRRHDLRKLLHDRYRRAGLWTVKNATMALYVRTPSR</sequence>
<gene>
    <name evidence="10" type="ORF">Aiant_82890</name>
</gene>
<dbReference type="EMBL" id="AP023356">
    <property type="protein sequence ID" value="BCJ47632.1"/>
    <property type="molecule type" value="Genomic_DNA"/>
</dbReference>
<evidence type="ECO:0000313" key="10">
    <source>
        <dbReference type="EMBL" id="BCJ47632.1"/>
    </source>
</evidence>
<evidence type="ECO:0000259" key="9">
    <source>
        <dbReference type="Pfam" id="PF13231"/>
    </source>
</evidence>
<evidence type="ECO:0000256" key="2">
    <source>
        <dbReference type="ARBA" id="ARBA00022475"/>
    </source>
</evidence>
<dbReference type="InterPro" id="IPR050297">
    <property type="entry name" value="LipidA_mod_glycosyltrf_83"/>
</dbReference>
<keyword evidence="11" id="KW-1185">Reference proteome</keyword>
<protein>
    <submittedName>
        <fullName evidence="10">Mannosyltransferase</fullName>
    </submittedName>
</protein>
<organism evidence="10 11">
    <name type="scientific">Actinoplanes ianthinogenes</name>
    <dbReference type="NCBI Taxonomy" id="122358"/>
    <lineage>
        <taxon>Bacteria</taxon>
        <taxon>Bacillati</taxon>
        <taxon>Actinomycetota</taxon>
        <taxon>Actinomycetes</taxon>
        <taxon>Micromonosporales</taxon>
        <taxon>Micromonosporaceae</taxon>
        <taxon>Actinoplanes</taxon>
    </lineage>
</organism>
<feature type="transmembrane region" description="Helical" evidence="8">
    <location>
        <begin position="311"/>
        <end position="328"/>
    </location>
</feature>
<evidence type="ECO:0000313" key="11">
    <source>
        <dbReference type="Proteomes" id="UP000676967"/>
    </source>
</evidence>
<dbReference type="RefSeq" id="WP_189330019.1">
    <property type="nucleotide sequence ID" value="NZ_AP023356.1"/>
</dbReference>
<keyword evidence="4" id="KW-0808">Transferase</keyword>
<keyword evidence="5 8" id="KW-0812">Transmembrane</keyword>
<dbReference type="PANTHER" id="PTHR33908:SF3">
    <property type="entry name" value="UNDECAPRENYL PHOSPHATE-ALPHA-4-AMINO-4-DEOXY-L-ARABINOSE ARABINOSYL TRANSFERASE"/>
    <property type="match status" value="1"/>
</dbReference>
<feature type="transmembrane region" description="Helical" evidence="8">
    <location>
        <begin position="253"/>
        <end position="276"/>
    </location>
</feature>
<feature type="transmembrane region" description="Helical" evidence="8">
    <location>
        <begin position="334"/>
        <end position="352"/>
    </location>
</feature>
<dbReference type="Pfam" id="PF13231">
    <property type="entry name" value="PMT_2"/>
    <property type="match status" value="1"/>
</dbReference>
<evidence type="ECO:0000256" key="5">
    <source>
        <dbReference type="ARBA" id="ARBA00022692"/>
    </source>
</evidence>
<feature type="transmembrane region" description="Helical" evidence="8">
    <location>
        <begin position="210"/>
        <end position="232"/>
    </location>
</feature>
<evidence type="ECO:0000256" key="3">
    <source>
        <dbReference type="ARBA" id="ARBA00022676"/>
    </source>
</evidence>
<proteinExistence type="predicted"/>
<evidence type="ECO:0000256" key="4">
    <source>
        <dbReference type="ARBA" id="ARBA00022679"/>
    </source>
</evidence>
<feature type="domain" description="Glycosyltransferase RgtA/B/C/D-like" evidence="9">
    <location>
        <begin position="81"/>
        <end position="230"/>
    </location>
</feature>
<evidence type="ECO:0000256" key="8">
    <source>
        <dbReference type="SAM" id="Phobius"/>
    </source>
</evidence>
<dbReference type="GO" id="GO:0016757">
    <property type="term" value="F:glycosyltransferase activity"/>
    <property type="evidence" value="ECO:0007669"/>
    <property type="project" value="UniProtKB-KW"/>
</dbReference>
<keyword evidence="7 8" id="KW-0472">Membrane</keyword>
<evidence type="ECO:0000256" key="6">
    <source>
        <dbReference type="ARBA" id="ARBA00022989"/>
    </source>
</evidence>
<keyword evidence="3 10" id="KW-0328">Glycosyltransferase</keyword>
<dbReference type="PANTHER" id="PTHR33908">
    <property type="entry name" value="MANNOSYLTRANSFERASE YKCB-RELATED"/>
    <property type="match status" value="1"/>
</dbReference>
<keyword evidence="2" id="KW-1003">Cell membrane</keyword>
<feature type="transmembrane region" description="Helical" evidence="8">
    <location>
        <begin position="148"/>
        <end position="166"/>
    </location>
</feature>
<comment type="subcellular location">
    <subcellularLocation>
        <location evidence="1">Cell membrane</location>
        <topology evidence="1">Multi-pass membrane protein</topology>
    </subcellularLocation>
</comment>
<feature type="transmembrane region" description="Helical" evidence="8">
    <location>
        <begin position="178"/>
        <end position="204"/>
    </location>
</feature>
<dbReference type="Proteomes" id="UP000676967">
    <property type="component" value="Chromosome"/>
</dbReference>
<dbReference type="InterPro" id="IPR038731">
    <property type="entry name" value="RgtA/B/C-like"/>
</dbReference>
<evidence type="ECO:0000256" key="7">
    <source>
        <dbReference type="ARBA" id="ARBA00023136"/>
    </source>
</evidence>
<evidence type="ECO:0000256" key="1">
    <source>
        <dbReference type="ARBA" id="ARBA00004651"/>
    </source>
</evidence>